<organism evidence="5">
    <name type="scientific">Tupanvirus soda lake</name>
    <dbReference type="NCBI Taxonomy" id="2126985"/>
    <lineage>
        <taxon>Viruses</taxon>
        <taxon>Varidnaviria</taxon>
        <taxon>Bamfordvirae</taxon>
        <taxon>Nucleocytoviricota</taxon>
        <taxon>Megaviricetes</taxon>
        <taxon>Imitervirales</taxon>
        <taxon>Mimiviridae</taxon>
        <taxon>Megamimivirinae</taxon>
        <taxon>Tupanvirus</taxon>
        <taxon>Tupanvirus salinum</taxon>
    </lineage>
</organism>
<sequence>MSSLDFFWKNRKEEIIDFYLCTVFYNVLFDNSYDNDGRFLIDNSRHIKPIRLFRLKNNNQDIIVIDFTQNNGKSFWGSKLCDYNDIDQKIFNSVIESSDEQYDYLCDRCKETIINGYHCMKCNFDLCIKCHDNNIEHNHELIYVDKYLDLICYDYENFVEKYVVTDVNF</sequence>
<dbReference type="GeneID" id="80518762"/>
<keyword evidence="1" id="KW-0479">Metal-binding</keyword>
<dbReference type="EMBL" id="KY523104">
    <property type="protein sequence ID" value="QKU35338.1"/>
    <property type="molecule type" value="Genomic_DNA"/>
</dbReference>
<proteinExistence type="predicted"/>
<dbReference type="Gene3D" id="3.30.60.90">
    <property type="match status" value="1"/>
</dbReference>
<dbReference type="Pfam" id="PF00569">
    <property type="entry name" value="ZZ"/>
    <property type="match status" value="1"/>
</dbReference>
<evidence type="ECO:0000313" key="5">
    <source>
        <dbReference type="EMBL" id="QKU35338.1"/>
    </source>
</evidence>
<name>A0A6N1NV72_9VIRU</name>
<dbReference type="InterPro" id="IPR043145">
    <property type="entry name" value="Znf_ZZ_sf"/>
</dbReference>
<dbReference type="SUPFAM" id="SSF57850">
    <property type="entry name" value="RING/U-box"/>
    <property type="match status" value="1"/>
</dbReference>
<dbReference type="RefSeq" id="YP_010781998.1">
    <property type="nucleotide sequence ID" value="NC_075039.1"/>
</dbReference>
<keyword evidence="2" id="KW-0863">Zinc-finger</keyword>
<evidence type="ECO:0000256" key="3">
    <source>
        <dbReference type="ARBA" id="ARBA00022833"/>
    </source>
</evidence>
<dbReference type="KEGG" id="vg:80518762"/>
<evidence type="ECO:0000259" key="4">
    <source>
        <dbReference type="Pfam" id="PF00569"/>
    </source>
</evidence>
<dbReference type="InterPro" id="IPR000433">
    <property type="entry name" value="Znf_ZZ"/>
</dbReference>
<reference evidence="5" key="2">
    <citation type="journal article" date="2018" name="Nat. Commun.">
        <title>Tailed giant Tupanvirus possesses the most complete translational apparatus of the known virosphere.</title>
        <authorList>
            <person name="Abrahao J."/>
            <person name="Silva L."/>
            <person name="Silva L.S."/>
            <person name="Khalil J.Y.B."/>
            <person name="Rodrigues R."/>
            <person name="Arantes T."/>
            <person name="Assis F."/>
            <person name="Boratto P."/>
            <person name="Andrade M."/>
            <person name="Kroon E.G."/>
            <person name="Ribeiro B."/>
            <person name="Bergier I."/>
            <person name="Seligmann H."/>
            <person name="Ghigo E."/>
            <person name="Colson P."/>
            <person name="Levasseur A."/>
            <person name="Kroemer G."/>
            <person name="Raoult D."/>
            <person name="La Scola B."/>
        </authorList>
    </citation>
    <scope>NUCLEOTIDE SEQUENCE [LARGE SCALE GENOMIC DNA]</scope>
    <source>
        <strain evidence="5">Soda lake</strain>
    </source>
</reference>
<protein>
    <recommendedName>
        <fullName evidence="4">ZZ-type domain-containing protein</fullName>
    </recommendedName>
</protein>
<evidence type="ECO:0000256" key="1">
    <source>
        <dbReference type="ARBA" id="ARBA00022723"/>
    </source>
</evidence>
<feature type="domain" description="ZZ-type" evidence="4">
    <location>
        <begin position="103"/>
        <end position="140"/>
    </location>
</feature>
<dbReference type="GO" id="GO:0008270">
    <property type="term" value="F:zinc ion binding"/>
    <property type="evidence" value="ECO:0007669"/>
    <property type="project" value="UniProtKB-KW"/>
</dbReference>
<keyword evidence="3" id="KW-0862">Zinc</keyword>
<accession>A0A6N1NV72</accession>
<evidence type="ECO:0000256" key="2">
    <source>
        <dbReference type="ARBA" id="ARBA00022771"/>
    </source>
</evidence>
<reference evidence="5" key="1">
    <citation type="submission" date="2017-01" db="EMBL/GenBank/DDBJ databases">
        <authorList>
            <person name="Assis F.L."/>
            <person name="Abrahao J.S."/>
            <person name="Silva L."/>
            <person name="Khalil J.B."/>
            <person name="Rodrigues R."/>
            <person name="Silva L.S."/>
            <person name="Arantes T."/>
            <person name="Boratto P."/>
            <person name="Andrade M."/>
            <person name="Kroon E.G."/>
            <person name="Ribeiro B."/>
            <person name="Bergier I."/>
            <person name="Seligmann H."/>
            <person name="Ghigo E."/>
            <person name="Colson P."/>
            <person name="Levasseur A."/>
            <person name="Raoult D."/>
            <person name="Scola B.L."/>
        </authorList>
    </citation>
    <scope>NUCLEOTIDE SEQUENCE</scope>
    <source>
        <strain evidence="5">Soda lake</strain>
    </source>
</reference>